<dbReference type="Proteomes" id="UP000323720">
    <property type="component" value="Unassembled WGS sequence"/>
</dbReference>
<dbReference type="GO" id="GO:0016740">
    <property type="term" value="F:transferase activity"/>
    <property type="evidence" value="ECO:0007669"/>
    <property type="project" value="UniProtKB-KW"/>
</dbReference>
<organism evidence="2 3">
    <name type="scientific">Bizionia myxarmorum</name>
    <dbReference type="NCBI Taxonomy" id="291186"/>
    <lineage>
        <taxon>Bacteria</taxon>
        <taxon>Pseudomonadati</taxon>
        <taxon>Bacteroidota</taxon>
        <taxon>Flavobacteriia</taxon>
        <taxon>Flavobacteriales</taxon>
        <taxon>Flavobacteriaceae</taxon>
        <taxon>Bizionia</taxon>
    </lineage>
</organism>
<dbReference type="AlphaFoldDB" id="A0A5D0R3T8"/>
<proteinExistence type="predicted"/>
<dbReference type="SUPFAM" id="SSF55729">
    <property type="entry name" value="Acyl-CoA N-acyltransferases (Nat)"/>
    <property type="match status" value="1"/>
</dbReference>
<keyword evidence="2" id="KW-0808">Transferase</keyword>
<protein>
    <submittedName>
        <fullName evidence="2">GNAT family N-acetyltransferase</fullName>
    </submittedName>
</protein>
<dbReference type="OrthoDB" id="1422531at2"/>
<evidence type="ECO:0000313" key="3">
    <source>
        <dbReference type="Proteomes" id="UP000323720"/>
    </source>
</evidence>
<dbReference type="RefSeq" id="WP_148404206.1">
    <property type="nucleotide sequence ID" value="NZ_VSKK01000003.1"/>
</dbReference>
<reference evidence="2 3" key="1">
    <citation type="submission" date="2019-08" db="EMBL/GenBank/DDBJ databases">
        <title>Genomes of Antarctic Bizionia species.</title>
        <authorList>
            <person name="Bowman J.P."/>
        </authorList>
    </citation>
    <scope>NUCLEOTIDE SEQUENCE [LARGE SCALE GENOMIC DNA]</scope>
    <source>
        <strain evidence="2 3">ADA-4</strain>
    </source>
</reference>
<dbReference type="EMBL" id="VSKK01000003">
    <property type="protein sequence ID" value="TYB76227.1"/>
    <property type="molecule type" value="Genomic_DNA"/>
</dbReference>
<dbReference type="InterPro" id="IPR016181">
    <property type="entry name" value="Acyl_CoA_acyltransferase"/>
</dbReference>
<comment type="caution">
    <text evidence="2">The sequence shown here is derived from an EMBL/GenBank/DDBJ whole genome shotgun (WGS) entry which is preliminary data.</text>
</comment>
<evidence type="ECO:0000313" key="2">
    <source>
        <dbReference type="EMBL" id="TYB76227.1"/>
    </source>
</evidence>
<gene>
    <name evidence="2" type="ORF">ES674_11580</name>
</gene>
<dbReference type="InterPro" id="IPR038740">
    <property type="entry name" value="BioF2-like_GNAT_dom"/>
</dbReference>
<keyword evidence="3" id="KW-1185">Reference proteome</keyword>
<feature type="domain" description="BioF2-like acetyltransferase" evidence="1">
    <location>
        <begin position="123"/>
        <end position="270"/>
    </location>
</feature>
<name>A0A5D0R3T8_9FLAO</name>
<evidence type="ECO:0000259" key="1">
    <source>
        <dbReference type="Pfam" id="PF13480"/>
    </source>
</evidence>
<dbReference type="Pfam" id="PF13480">
    <property type="entry name" value="Acetyltransf_6"/>
    <property type="match status" value="1"/>
</dbReference>
<sequence length="415" mass="49060">MKLNPFTSKTYQEIWLKHFSDNPNPKQFPFIKDLLFFKHRFLPYYINSGRNMTNGVTYEIDSNVDNLEGKTQVIYDVPDYCETNEKLEKKNLKIWKVRQYKGFLADLSGFSSFEDYFQNTLHSKSRNKFRSTLKKFESCFDVKYVYYYGPISMEVYESMMANFKDLVESRYSNLKIDTTLINEWPFYHELVFQMLQEKKALIVSIEVSGKPISMSLAFLGENTLVGAVKAFNTDYYKFNVGHIEISKFIEWCFDYDMDVLDFSKGEYEYKTKWTNTEYVYNCHVLCDSSSMTSRTTGNLLVKYFELKQYLRDKNFNLFVAKTRFKIKNLGSKKENVLPFKILKVDTDFDVNQFELVSLNAEIKNYPFLKRLVLDGLYQKPEAFSGLKVYKSVENQSEKPKYAITGIKQKYLIQIL</sequence>
<accession>A0A5D0R3T8</accession>
<dbReference type="Gene3D" id="3.40.630.30">
    <property type="match status" value="1"/>
</dbReference>